<evidence type="ECO:0000256" key="3">
    <source>
        <dbReference type="ARBA" id="ARBA00022004"/>
    </source>
</evidence>
<evidence type="ECO:0000259" key="11">
    <source>
        <dbReference type="Pfam" id="PF01507"/>
    </source>
</evidence>
<dbReference type="EC" id="2.7.7.4" evidence="2"/>
<protein>
    <recommendedName>
        <fullName evidence="3">Sulfate adenylyltransferase subunit 2</fullName>
        <ecNumber evidence="2">2.7.7.4</ecNumber>
    </recommendedName>
    <alternativeName>
        <fullName evidence="8">ATP-sulfurylase small subunit</fullName>
    </alternativeName>
    <alternativeName>
        <fullName evidence="9">Sulfate adenylate transferase</fullName>
    </alternativeName>
</protein>
<dbReference type="RefSeq" id="WP_042214666.1">
    <property type="nucleotide sequence ID" value="NZ_BBLU01000007.1"/>
</dbReference>
<evidence type="ECO:0000256" key="2">
    <source>
        <dbReference type="ARBA" id="ARBA00012391"/>
    </source>
</evidence>
<organism evidence="12 13">
    <name type="scientific">Demequina mangrovi</name>
    <dbReference type="NCBI Taxonomy" id="1043493"/>
    <lineage>
        <taxon>Bacteria</taxon>
        <taxon>Bacillati</taxon>
        <taxon>Actinomycetota</taxon>
        <taxon>Actinomycetes</taxon>
        <taxon>Micrococcales</taxon>
        <taxon>Demequinaceae</taxon>
        <taxon>Demequina</taxon>
    </lineage>
</organism>
<dbReference type="STRING" id="1043493.SAMN05421637_2348"/>
<dbReference type="InterPro" id="IPR002500">
    <property type="entry name" value="PAPS_reduct_dom"/>
</dbReference>
<evidence type="ECO:0000313" key="12">
    <source>
        <dbReference type="EMBL" id="SEJ59442.1"/>
    </source>
</evidence>
<evidence type="ECO:0000256" key="4">
    <source>
        <dbReference type="ARBA" id="ARBA00022679"/>
    </source>
</evidence>
<keyword evidence="5 12" id="KW-0548">Nucleotidyltransferase</keyword>
<proteinExistence type="inferred from homology"/>
<feature type="region of interest" description="Disordered" evidence="10">
    <location>
        <begin position="278"/>
        <end position="300"/>
    </location>
</feature>
<dbReference type="OrthoDB" id="9772604at2"/>
<sequence>MTATSFSQLDALEAEAIHIVREVVAQMERPALLFSGGKDSIVLLHIALKAFAPARLPMPVVHIDTGHNFPEVIEYRDRIVEEHDLNLVVGSVQEAIERGFVREEPNGSRNRIQTPVLLDTIEKNRFDACMGGARRDEEKARAKERVFSFRDEFGQWDPRNQRPELWSLYNGRVHQGESIRVFPLSNWTELDIWDYIDSRGIEVPSIYFAHERDVFHRDGMWMAANEFCSPREGEMIERRTVRYRTVGDATLTAAVLSDADTVDKIIAETAATRLTERGATRGDDRVSEAAMEDRKKEGYF</sequence>
<evidence type="ECO:0000256" key="7">
    <source>
        <dbReference type="ARBA" id="ARBA00022840"/>
    </source>
</evidence>
<dbReference type="InterPro" id="IPR050128">
    <property type="entry name" value="Sulfate_adenylyltrnsfr_sub2"/>
</dbReference>
<evidence type="ECO:0000256" key="1">
    <source>
        <dbReference type="ARBA" id="ARBA00008885"/>
    </source>
</evidence>
<feature type="domain" description="Phosphoadenosine phosphosulphate reductase" evidence="11">
    <location>
        <begin position="30"/>
        <end position="253"/>
    </location>
</feature>
<keyword evidence="13" id="KW-1185">Reference proteome</keyword>
<evidence type="ECO:0000256" key="9">
    <source>
        <dbReference type="ARBA" id="ARBA00031812"/>
    </source>
</evidence>
<dbReference type="GO" id="GO:0004781">
    <property type="term" value="F:sulfate adenylyltransferase (ATP) activity"/>
    <property type="evidence" value="ECO:0007669"/>
    <property type="project" value="UniProtKB-EC"/>
</dbReference>
<dbReference type="AlphaFoldDB" id="A0A1H7ABH6"/>
<comment type="similarity">
    <text evidence="1">Belongs to the PAPS reductase family. CysD subfamily.</text>
</comment>
<dbReference type="PIRSF" id="PIRSF002936">
    <property type="entry name" value="CysDAde_trans"/>
    <property type="match status" value="1"/>
</dbReference>
<dbReference type="NCBIfam" id="NF009214">
    <property type="entry name" value="PRK12563.1"/>
    <property type="match status" value="1"/>
</dbReference>
<dbReference type="SUPFAM" id="SSF52402">
    <property type="entry name" value="Adenine nucleotide alpha hydrolases-like"/>
    <property type="match status" value="1"/>
</dbReference>
<dbReference type="Gene3D" id="3.40.50.620">
    <property type="entry name" value="HUPs"/>
    <property type="match status" value="1"/>
</dbReference>
<accession>A0A1H7ABH6</accession>
<dbReference type="EMBL" id="FNZI01000005">
    <property type="protein sequence ID" value="SEJ59442.1"/>
    <property type="molecule type" value="Genomic_DNA"/>
</dbReference>
<dbReference type="Pfam" id="PF01507">
    <property type="entry name" value="PAPS_reduct"/>
    <property type="match status" value="1"/>
</dbReference>
<dbReference type="InterPro" id="IPR011784">
    <property type="entry name" value="SO4_adenylTrfase_ssu"/>
</dbReference>
<dbReference type="GO" id="GO:0005524">
    <property type="term" value="F:ATP binding"/>
    <property type="evidence" value="ECO:0007669"/>
    <property type="project" value="UniProtKB-KW"/>
</dbReference>
<dbReference type="GO" id="GO:0000103">
    <property type="term" value="P:sulfate assimilation"/>
    <property type="evidence" value="ECO:0007669"/>
    <property type="project" value="InterPro"/>
</dbReference>
<keyword evidence="7" id="KW-0067">ATP-binding</keyword>
<gene>
    <name evidence="12" type="ORF">SAMN05421637_2348</name>
</gene>
<evidence type="ECO:0000313" key="13">
    <source>
        <dbReference type="Proteomes" id="UP000183315"/>
    </source>
</evidence>
<name>A0A1H7ABH6_9MICO</name>
<keyword evidence="4 12" id="KW-0808">Transferase</keyword>
<dbReference type="PANTHER" id="PTHR43196:SF1">
    <property type="entry name" value="SULFATE ADENYLYLTRANSFERASE SUBUNIT 2"/>
    <property type="match status" value="1"/>
</dbReference>
<evidence type="ECO:0000256" key="5">
    <source>
        <dbReference type="ARBA" id="ARBA00022695"/>
    </source>
</evidence>
<evidence type="ECO:0000256" key="10">
    <source>
        <dbReference type="SAM" id="MobiDB-lite"/>
    </source>
</evidence>
<keyword evidence="6" id="KW-0547">Nucleotide-binding</keyword>
<dbReference type="eggNOG" id="COG0175">
    <property type="taxonomic scope" value="Bacteria"/>
</dbReference>
<dbReference type="NCBIfam" id="NF003587">
    <property type="entry name" value="PRK05253.1"/>
    <property type="match status" value="1"/>
</dbReference>
<dbReference type="PANTHER" id="PTHR43196">
    <property type="entry name" value="SULFATE ADENYLYLTRANSFERASE SUBUNIT 2"/>
    <property type="match status" value="1"/>
</dbReference>
<dbReference type="Proteomes" id="UP000183315">
    <property type="component" value="Unassembled WGS sequence"/>
</dbReference>
<evidence type="ECO:0000256" key="6">
    <source>
        <dbReference type="ARBA" id="ARBA00022741"/>
    </source>
</evidence>
<dbReference type="InterPro" id="IPR014729">
    <property type="entry name" value="Rossmann-like_a/b/a_fold"/>
</dbReference>
<reference evidence="13" key="1">
    <citation type="submission" date="2016-10" db="EMBL/GenBank/DDBJ databases">
        <authorList>
            <person name="Varghese N."/>
        </authorList>
    </citation>
    <scope>NUCLEOTIDE SEQUENCE [LARGE SCALE GENOMIC DNA]</scope>
    <source>
        <strain evidence="13">DSM 24868</strain>
    </source>
</reference>
<evidence type="ECO:0000256" key="8">
    <source>
        <dbReference type="ARBA" id="ARBA00030256"/>
    </source>
</evidence>
<dbReference type="NCBIfam" id="TIGR02039">
    <property type="entry name" value="CysD"/>
    <property type="match status" value="1"/>
</dbReference>